<dbReference type="OrthoDB" id="3438962at2759"/>
<protein>
    <submittedName>
        <fullName evidence="2">Uncharacterized protein</fullName>
    </submittedName>
</protein>
<dbReference type="AlphaFoldDB" id="A0A084AFW8"/>
<name>A0A084AFW8_STACB</name>
<keyword evidence="3" id="KW-1185">Reference proteome</keyword>
<evidence type="ECO:0000313" key="2">
    <source>
        <dbReference type="EMBL" id="KEY64197.1"/>
    </source>
</evidence>
<dbReference type="HOGENOM" id="CLU_179461_0_0_1"/>
<evidence type="ECO:0000256" key="1">
    <source>
        <dbReference type="SAM" id="MobiDB-lite"/>
    </source>
</evidence>
<evidence type="ECO:0000313" key="3">
    <source>
        <dbReference type="Proteomes" id="UP000028045"/>
    </source>
</evidence>
<accession>A0A084AFW8</accession>
<feature type="compositionally biased region" description="Basic and acidic residues" evidence="1">
    <location>
        <begin position="52"/>
        <end position="72"/>
    </location>
</feature>
<dbReference type="Proteomes" id="UP000028045">
    <property type="component" value="Unassembled WGS sequence"/>
</dbReference>
<proteinExistence type="predicted"/>
<gene>
    <name evidence="2" type="ORF">S7711_03487</name>
</gene>
<organism evidence="2 3">
    <name type="scientific">Stachybotrys chartarum (strain CBS 109288 / IBT 7711)</name>
    <name type="common">Toxic black mold</name>
    <name type="synonym">Stilbospora chartarum</name>
    <dbReference type="NCBI Taxonomy" id="1280523"/>
    <lineage>
        <taxon>Eukaryota</taxon>
        <taxon>Fungi</taxon>
        <taxon>Dikarya</taxon>
        <taxon>Ascomycota</taxon>
        <taxon>Pezizomycotina</taxon>
        <taxon>Sordariomycetes</taxon>
        <taxon>Hypocreomycetidae</taxon>
        <taxon>Hypocreales</taxon>
        <taxon>Stachybotryaceae</taxon>
        <taxon>Stachybotrys</taxon>
    </lineage>
</organism>
<dbReference type="EMBL" id="KL648750">
    <property type="protein sequence ID" value="KEY64197.1"/>
    <property type="molecule type" value="Genomic_DNA"/>
</dbReference>
<sequence length="91" mass="9939">MPEPQQNPNVDAEQLATLAEGKVATAVQSKPGSQKIPGVESKFDTYTDDLERKKQEQAAARQEIKEERRAGADVDGSLGQGRMANEDIRDV</sequence>
<reference evidence="2 3" key="1">
    <citation type="journal article" date="2014" name="BMC Genomics">
        <title>Comparative genome sequencing reveals chemotype-specific gene clusters in the toxigenic black mold Stachybotrys.</title>
        <authorList>
            <person name="Semeiks J."/>
            <person name="Borek D."/>
            <person name="Otwinowski Z."/>
            <person name="Grishin N.V."/>
        </authorList>
    </citation>
    <scope>NUCLEOTIDE SEQUENCE [LARGE SCALE GENOMIC DNA]</scope>
    <source>
        <strain evidence="3">CBS 109288 / IBT 7711</strain>
    </source>
</reference>
<feature type="region of interest" description="Disordered" evidence="1">
    <location>
        <begin position="52"/>
        <end position="91"/>
    </location>
</feature>